<organism evidence="1 2">
    <name type="scientific">Botryotinia fuckeliana (strain T4)</name>
    <name type="common">Noble rot fungus</name>
    <name type="synonym">Botrytis cinerea</name>
    <dbReference type="NCBI Taxonomy" id="999810"/>
    <lineage>
        <taxon>Eukaryota</taxon>
        <taxon>Fungi</taxon>
        <taxon>Dikarya</taxon>
        <taxon>Ascomycota</taxon>
        <taxon>Pezizomycotina</taxon>
        <taxon>Leotiomycetes</taxon>
        <taxon>Helotiales</taxon>
        <taxon>Sclerotiniaceae</taxon>
        <taxon>Botrytis</taxon>
    </lineage>
</organism>
<dbReference type="InParanoid" id="G2YN04"/>
<reference evidence="2" key="1">
    <citation type="journal article" date="2011" name="PLoS Genet.">
        <title>Genomic analysis of the necrotrophic fungal pathogens Sclerotinia sclerotiorum and Botrytis cinerea.</title>
        <authorList>
            <person name="Amselem J."/>
            <person name="Cuomo C.A."/>
            <person name="van Kan J.A."/>
            <person name="Viaud M."/>
            <person name="Benito E.P."/>
            <person name="Couloux A."/>
            <person name="Coutinho P.M."/>
            <person name="de Vries R.P."/>
            <person name="Dyer P.S."/>
            <person name="Fillinger S."/>
            <person name="Fournier E."/>
            <person name="Gout L."/>
            <person name="Hahn M."/>
            <person name="Kohn L."/>
            <person name="Lapalu N."/>
            <person name="Plummer K.M."/>
            <person name="Pradier J.M."/>
            <person name="Quevillon E."/>
            <person name="Sharon A."/>
            <person name="Simon A."/>
            <person name="ten Have A."/>
            <person name="Tudzynski B."/>
            <person name="Tudzynski P."/>
            <person name="Wincker P."/>
            <person name="Andrew M."/>
            <person name="Anthouard V."/>
            <person name="Beever R.E."/>
            <person name="Beffa R."/>
            <person name="Benoit I."/>
            <person name="Bouzid O."/>
            <person name="Brault B."/>
            <person name="Chen Z."/>
            <person name="Choquer M."/>
            <person name="Collemare J."/>
            <person name="Cotton P."/>
            <person name="Danchin E.G."/>
            <person name="Da Silva C."/>
            <person name="Gautier A."/>
            <person name="Giraud C."/>
            <person name="Giraud T."/>
            <person name="Gonzalez C."/>
            <person name="Grossetete S."/>
            <person name="Guldener U."/>
            <person name="Henrissat B."/>
            <person name="Howlett B.J."/>
            <person name="Kodira C."/>
            <person name="Kretschmer M."/>
            <person name="Lappartient A."/>
            <person name="Leroch M."/>
            <person name="Levis C."/>
            <person name="Mauceli E."/>
            <person name="Neuveglise C."/>
            <person name="Oeser B."/>
            <person name="Pearson M."/>
            <person name="Poulain J."/>
            <person name="Poussereau N."/>
            <person name="Quesneville H."/>
            <person name="Rascle C."/>
            <person name="Schumacher J."/>
            <person name="Segurens B."/>
            <person name="Sexton A."/>
            <person name="Silva E."/>
            <person name="Sirven C."/>
            <person name="Soanes D.M."/>
            <person name="Talbot N.J."/>
            <person name="Templeton M."/>
            <person name="Yandava C."/>
            <person name="Yarden O."/>
            <person name="Zeng Q."/>
            <person name="Rollins J.A."/>
            <person name="Lebrun M.H."/>
            <person name="Dickman M."/>
        </authorList>
    </citation>
    <scope>NUCLEOTIDE SEQUENCE [LARGE SCALE GENOMIC DNA]</scope>
    <source>
        <strain evidence="2">T4</strain>
    </source>
</reference>
<evidence type="ECO:0000313" key="2">
    <source>
        <dbReference type="Proteomes" id="UP000008177"/>
    </source>
</evidence>
<gene>
    <name evidence="1" type="ORF">BofuT4_P139260.1</name>
</gene>
<dbReference type="OrthoDB" id="3473217at2759"/>
<proteinExistence type="predicted"/>
<dbReference type="AlphaFoldDB" id="G2YN04"/>
<accession>G2YN04</accession>
<protein>
    <submittedName>
        <fullName evidence="1">Uncharacterized protein</fullName>
    </submittedName>
</protein>
<dbReference type="EMBL" id="FQ790345">
    <property type="protein sequence ID" value="CCD53002.1"/>
    <property type="molecule type" value="Genomic_DNA"/>
</dbReference>
<sequence length="110" mass="12009">MQDLVLCGIPKGMVQDPRCGTFIGTREKWYFPSSQQAVSAPLSNPEPFSVWCVSGAPQKPFFKGIRSISIPCYGSRGNLSYQGLARASKGYHNIISIENDQSVPVSNKPS</sequence>
<dbReference type="HOGENOM" id="CLU_2170691_0_0_1"/>
<name>G2YN04_BOTF4</name>
<evidence type="ECO:0000313" key="1">
    <source>
        <dbReference type="EMBL" id="CCD53002.1"/>
    </source>
</evidence>
<dbReference type="Proteomes" id="UP000008177">
    <property type="component" value="Unplaced contigs"/>
</dbReference>